<evidence type="ECO:0000313" key="4">
    <source>
        <dbReference type="EMBL" id="RPA65961.1"/>
    </source>
</evidence>
<dbReference type="InterPro" id="IPR020422">
    <property type="entry name" value="TYR_PHOSPHATASE_DUAL_dom"/>
</dbReference>
<comment type="caution">
    <text evidence="4">The sequence shown here is derived from an EMBL/GenBank/DDBJ whole genome shotgun (WGS) entry which is preliminary data.</text>
</comment>
<dbReference type="Gene3D" id="3.90.190.10">
    <property type="entry name" value="Protein tyrosine phosphatase superfamily"/>
    <property type="match status" value="1"/>
</dbReference>
<dbReference type="PROSITE" id="PS50056">
    <property type="entry name" value="TYR_PHOSPHATASE_2"/>
    <property type="match status" value="1"/>
</dbReference>
<dbReference type="SMART" id="SM00195">
    <property type="entry name" value="DSPc"/>
    <property type="match status" value="1"/>
</dbReference>
<dbReference type="AlphaFoldDB" id="A0A3N4H3P3"/>
<name>A0A3N4H3P3_9ACTN</name>
<keyword evidence="2" id="KW-0904">Protein phosphatase</keyword>
<dbReference type="InterPro" id="IPR000340">
    <property type="entry name" value="Dual-sp_phosphatase_cat-dom"/>
</dbReference>
<dbReference type="PROSITE" id="PS00383">
    <property type="entry name" value="TYR_PHOSPHATASE_1"/>
    <property type="match status" value="1"/>
</dbReference>
<gene>
    <name evidence="4" type="ORF">EF294_03215</name>
</gene>
<dbReference type="InterPro" id="IPR000387">
    <property type="entry name" value="Tyr_Pase_dom"/>
</dbReference>
<dbReference type="SMART" id="SM00404">
    <property type="entry name" value="PTPc_motif"/>
    <property type="match status" value="1"/>
</dbReference>
<proteinExistence type="predicted"/>
<sequence length="169" mass="18532">MAALHGDPTRIDMDLDPIAERISGVAAHGNTPFDMPYISEIVPGLWQGGCRNGMRLPSDIKHLVSLYPWERYTHEHDLDSAIAVRMYDSTSQAFDQVDVLAAWVNVCRASAPTLVHCQAGLNRSSLVVARALMLDGMGASDAIHLIREKRSPACLCNESFEAWLTGIEA</sequence>
<keyword evidence="5" id="KW-1185">Reference proteome</keyword>
<dbReference type="OrthoDB" id="5197106at2"/>
<dbReference type="InterPro" id="IPR016130">
    <property type="entry name" value="Tyr_Pase_AS"/>
</dbReference>
<dbReference type="InterPro" id="IPR003595">
    <property type="entry name" value="Tyr_Pase_cat"/>
</dbReference>
<dbReference type="Proteomes" id="UP000267536">
    <property type="component" value="Unassembled WGS sequence"/>
</dbReference>
<organism evidence="4 5">
    <name type="scientific">Gordonia oryzae</name>
    <dbReference type="NCBI Taxonomy" id="2487349"/>
    <lineage>
        <taxon>Bacteria</taxon>
        <taxon>Bacillati</taxon>
        <taxon>Actinomycetota</taxon>
        <taxon>Actinomycetes</taxon>
        <taxon>Mycobacteriales</taxon>
        <taxon>Gordoniaceae</taxon>
        <taxon>Gordonia</taxon>
    </lineage>
</organism>
<accession>A0A3N4H3P3</accession>
<dbReference type="InterPro" id="IPR029021">
    <property type="entry name" value="Prot-tyrosine_phosphatase-like"/>
</dbReference>
<evidence type="ECO:0000256" key="1">
    <source>
        <dbReference type="ARBA" id="ARBA00022801"/>
    </source>
</evidence>
<evidence type="ECO:0000313" key="5">
    <source>
        <dbReference type="Proteomes" id="UP000267536"/>
    </source>
</evidence>
<feature type="domain" description="Tyrosine specific protein phosphatases" evidence="3">
    <location>
        <begin position="91"/>
        <end position="161"/>
    </location>
</feature>
<evidence type="ECO:0000259" key="3">
    <source>
        <dbReference type="PROSITE" id="PS50056"/>
    </source>
</evidence>
<dbReference type="SUPFAM" id="SSF52799">
    <property type="entry name" value="(Phosphotyrosine protein) phosphatases II"/>
    <property type="match status" value="1"/>
</dbReference>
<dbReference type="GO" id="GO:0004721">
    <property type="term" value="F:phosphoprotein phosphatase activity"/>
    <property type="evidence" value="ECO:0007669"/>
    <property type="project" value="UniProtKB-KW"/>
</dbReference>
<evidence type="ECO:0000256" key="2">
    <source>
        <dbReference type="ARBA" id="ARBA00022912"/>
    </source>
</evidence>
<reference evidence="4 5" key="1">
    <citation type="submission" date="2018-11" db="EMBL/GenBank/DDBJ databases">
        <title>Draft genome sequence of Gordonia sp. RS15-1S isolated from rice stems.</title>
        <authorList>
            <person name="Muangham S."/>
        </authorList>
    </citation>
    <scope>NUCLEOTIDE SEQUENCE [LARGE SCALE GENOMIC DNA]</scope>
    <source>
        <strain evidence="4 5">RS15-1S</strain>
    </source>
</reference>
<keyword evidence="1" id="KW-0378">Hydrolase</keyword>
<protein>
    <submittedName>
        <fullName evidence="4">Protein tyrosine phosphatase</fullName>
    </submittedName>
</protein>
<dbReference type="EMBL" id="RKMH01000002">
    <property type="protein sequence ID" value="RPA65961.1"/>
    <property type="molecule type" value="Genomic_DNA"/>
</dbReference>
<dbReference type="Pfam" id="PF00782">
    <property type="entry name" value="DSPc"/>
    <property type="match status" value="1"/>
</dbReference>